<evidence type="ECO:0000313" key="2">
    <source>
        <dbReference type="Proteomes" id="UP000034846"/>
    </source>
</evidence>
<name>A0A0G2ABF5_9BACT</name>
<sequence length="168" mass="18118">MKNSYGPSSFGLSKKLPNRHIKALWLIALLVIGLPLLAFAASLTTNLTPKAFTPTGQTICKEAVKTYKFEKPCTLPSISPSNTPSVTPTGIAGGGVNRAYYSITYTCIDGYQGTIDEKSCQSGNKLLTQVYALLSVLSTLSNAQCKKNILCLPPRGVCREVLVGYRIR</sequence>
<reference evidence="1 2" key="1">
    <citation type="journal article" date="2015" name="Nature">
        <title>rRNA introns, odd ribosomes, and small enigmatic genomes across a large radiation of phyla.</title>
        <authorList>
            <person name="Brown C.T."/>
            <person name="Hug L.A."/>
            <person name="Thomas B.C."/>
            <person name="Sharon I."/>
            <person name="Castelle C.J."/>
            <person name="Singh A."/>
            <person name="Wilkins M.J."/>
            <person name="Williams K.H."/>
            <person name="Banfield J.F."/>
        </authorList>
    </citation>
    <scope>NUCLEOTIDE SEQUENCE [LARGE SCALE GENOMIC DNA]</scope>
</reference>
<comment type="caution">
    <text evidence="1">The sequence shown here is derived from an EMBL/GenBank/DDBJ whole genome shotgun (WGS) entry which is preliminary data.</text>
</comment>
<protein>
    <submittedName>
        <fullName evidence="1">Uncharacterized protein</fullName>
    </submittedName>
</protein>
<dbReference type="EMBL" id="LCRD01000035">
    <property type="protein sequence ID" value="KKW29719.1"/>
    <property type="molecule type" value="Genomic_DNA"/>
</dbReference>
<accession>A0A0G2ABF5</accession>
<gene>
    <name evidence="1" type="ORF">UY72_C0035G0019</name>
</gene>
<dbReference type="AlphaFoldDB" id="A0A0G2ABF5"/>
<dbReference type="Proteomes" id="UP000034846">
    <property type="component" value="Unassembled WGS sequence"/>
</dbReference>
<proteinExistence type="predicted"/>
<evidence type="ECO:0000313" key="1">
    <source>
        <dbReference type="EMBL" id="KKW29719.1"/>
    </source>
</evidence>
<organism evidence="1 2">
    <name type="scientific">Candidatus Uhrbacteria bacterium GW2011_GWD2_52_7</name>
    <dbReference type="NCBI Taxonomy" id="1618989"/>
    <lineage>
        <taxon>Bacteria</taxon>
        <taxon>Candidatus Uhriibacteriota</taxon>
    </lineage>
</organism>